<sequence length="111" mass="12501">MNDFPALDINVRVARWQGDLRFELLVFHGNPSVVVNNYGPKKTPTLTNEFMIGRRHCLVGLTAVGEAHPRIIALAYSYAMFVPAVPQRENAWFAQKKCTAIARCIILVGRF</sequence>
<name>A0A6L5QFP4_9BURK</name>
<organism evidence="1 2">
    <name type="scientific">Duganella alba</name>
    <dbReference type="NCBI Taxonomy" id="2666081"/>
    <lineage>
        <taxon>Bacteria</taxon>
        <taxon>Pseudomonadati</taxon>
        <taxon>Pseudomonadota</taxon>
        <taxon>Betaproteobacteria</taxon>
        <taxon>Burkholderiales</taxon>
        <taxon>Oxalobacteraceae</taxon>
        <taxon>Telluria group</taxon>
        <taxon>Duganella</taxon>
    </lineage>
</organism>
<evidence type="ECO:0000313" key="2">
    <source>
        <dbReference type="Proteomes" id="UP000481037"/>
    </source>
</evidence>
<protein>
    <submittedName>
        <fullName evidence="1">Uncharacterized protein</fullName>
    </submittedName>
</protein>
<dbReference type="AlphaFoldDB" id="A0A6L5QFP4"/>
<accession>A0A6L5QFP4</accession>
<dbReference type="Proteomes" id="UP000481037">
    <property type="component" value="Unassembled WGS sequence"/>
</dbReference>
<proteinExistence type="predicted"/>
<dbReference type="RefSeq" id="WP_154365129.1">
    <property type="nucleotide sequence ID" value="NZ_WKJM01000008.1"/>
</dbReference>
<comment type="caution">
    <text evidence="1">The sequence shown here is derived from an EMBL/GenBank/DDBJ whole genome shotgun (WGS) entry which is preliminary data.</text>
</comment>
<evidence type="ECO:0000313" key="1">
    <source>
        <dbReference type="EMBL" id="MRX08489.1"/>
    </source>
</evidence>
<gene>
    <name evidence="1" type="ORF">GJ697_11635</name>
</gene>
<dbReference type="EMBL" id="WKJM01000008">
    <property type="protein sequence ID" value="MRX08489.1"/>
    <property type="molecule type" value="Genomic_DNA"/>
</dbReference>
<keyword evidence="2" id="KW-1185">Reference proteome</keyword>
<reference evidence="1 2" key="1">
    <citation type="submission" date="2019-11" db="EMBL/GenBank/DDBJ databases">
        <title>Novel species isolated from a subtropical stream in China.</title>
        <authorList>
            <person name="Lu H."/>
        </authorList>
    </citation>
    <scope>NUCLEOTIDE SEQUENCE [LARGE SCALE GENOMIC DNA]</scope>
    <source>
        <strain evidence="1 2">FT25W</strain>
    </source>
</reference>